<proteinExistence type="predicted"/>
<organism evidence="1 2">
    <name type="scientific">Pleuronectes platessa</name>
    <name type="common">European plaice</name>
    <dbReference type="NCBI Taxonomy" id="8262"/>
    <lineage>
        <taxon>Eukaryota</taxon>
        <taxon>Metazoa</taxon>
        <taxon>Chordata</taxon>
        <taxon>Craniata</taxon>
        <taxon>Vertebrata</taxon>
        <taxon>Euteleostomi</taxon>
        <taxon>Actinopterygii</taxon>
        <taxon>Neopterygii</taxon>
        <taxon>Teleostei</taxon>
        <taxon>Neoteleostei</taxon>
        <taxon>Acanthomorphata</taxon>
        <taxon>Carangaria</taxon>
        <taxon>Pleuronectiformes</taxon>
        <taxon>Pleuronectoidei</taxon>
        <taxon>Pleuronectidae</taxon>
        <taxon>Pleuronectes</taxon>
    </lineage>
</organism>
<accession>A0A9N7VTE3</accession>
<reference evidence="1" key="1">
    <citation type="submission" date="2020-03" db="EMBL/GenBank/DDBJ databases">
        <authorList>
            <person name="Weist P."/>
        </authorList>
    </citation>
    <scope>NUCLEOTIDE SEQUENCE</scope>
</reference>
<evidence type="ECO:0000313" key="2">
    <source>
        <dbReference type="Proteomes" id="UP001153269"/>
    </source>
</evidence>
<gene>
    <name evidence="1" type="ORF">PLEPLA_LOCUS41715</name>
</gene>
<protein>
    <submittedName>
        <fullName evidence="1">Uncharacterized protein</fullName>
    </submittedName>
</protein>
<dbReference type="AlphaFoldDB" id="A0A9N7VTE3"/>
<dbReference type="Proteomes" id="UP001153269">
    <property type="component" value="Unassembled WGS sequence"/>
</dbReference>
<evidence type="ECO:0000313" key="1">
    <source>
        <dbReference type="EMBL" id="CAB1453955.1"/>
    </source>
</evidence>
<name>A0A9N7VTE3_PLEPL</name>
<comment type="caution">
    <text evidence="1">The sequence shown here is derived from an EMBL/GenBank/DDBJ whole genome shotgun (WGS) entry which is preliminary data.</text>
</comment>
<sequence>MSVKLQLQDWSVEGLPVCRCAHVTPRLGADHSLVSSSARWTALRLCGSSVVQQLCLEPQSHEYEGASAGGWLRPDGRGRAGSWRARGLTVHSCNIQNLQHHEDQDASDWTEGDDL</sequence>
<dbReference type="EMBL" id="CADEAL010004193">
    <property type="protein sequence ID" value="CAB1453955.1"/>
    <property type="molecule type" value="Genomic_DNA"/>
</dbReference>
<keyword evidence="2" id="KW-1185">Reference proteome</keyword>